<gene>
    <name evidence="1" type="ORF">PIB30_034662</name>
</gene>
<reference evidence="1 2" key="1">
    <citation type="journal article" date="2023" name="Plants (Basel)">
        <title>Bridging the Gap: Combining Genomics and Transcriptomics Approaches to Understand Stylosanthes scabra, an Orphan Legume from the Brazilian Caatinga.</title>
        <authorList>
            <person name="Ferreira-Neto J.R.C."/>
            <person name="da Silva M.D."/>
            <person name="Binneck E."/>
            <person name="de Melo N.F."/>
            <person name="da Silva R.H."/>
            <person name="de Melo A.L.T.M."/>
            <person name="Pandolfi V."/>
            <person name="Bustamante F.O."/>
            <person name="Brasileiro-Vidal A.C."/>
            <person name="Benko-Iseppon A.M."/>
        </authorList>
    </citation>
    <scope>NUCLEOTIDE SEQUENCE [LARGE SCALE GENOMIC DNA]</scope>
    <source>
        <tissue evidence="1">Leaves</tissue>
    </source>
</reference>
<evidence type="ECO:0000313" key="2">
    <source>
        <dbReference type="Proteomes" id="UP001341840"/>
    </source>
</evidence>
<organism evidence="1 2">
    <name type="scientific">Stylosanthes scabra</name>
    <dbReference type="NCBI Taxonomy" id="79078"/>
    <lineage>
        <taxon>Eukaryota</taxon>
        <taxon>Viridiplantae</taxon>
        <taxon>Streptophyta</taxon>
        <taxon>Embryophyta</taxon>
        <taxon>Tracheophyta</taxon>
        <taxon>Spermatophyta</taxon>
        <taxon>Magnoliopsida</taxon>
        <taxon>eudicotyledons</taxon>
        <taxon>Gunneridae</taxon>
        <taxon>Pentapetalae</taxon>
        <taxon>rosids</taxon>
        <taxon>fabids</taxon>
        <taxon>Fabales</taxon>
        <taxon>Fabaceae</taxon>
        <taxon>Papilionoideae</taxon>
        <taxon>50 kb inversion clade</taxon>
        <taxon>dalbergioids sensu lato</taxon>
        <taxon>Dalbergieae</taxon>
        <taxon>Pterocarpus clade</taxon>
        <taxon>Stylosanthes</taxon>
    </lineage>
</organism>
<dbReference type="Proteomes" id="UP001341840">
    <property type="component" value="Unassembled WGS sequence"/>
</dbReference>
<evidence type="ECO:0000313" key="1">
    <source>
        <dbReference type="EMBL" id="MED6109537.1"/>
    </source>
</evidence>
<keyword evidence="2" id="KW-1185">Reference proteome</keyword>
<dbReference type="EMBL" id="JASCZI010000162">
    <property type="protein sequence ID" value="MED6109537.1"/>
    <property type="molecule type" value="Genomic_DNA"/>
</dbReference>
<name>A0ABU6QCZ8_9FABA</name>
<comment type="caution">
    <text evidence="1">The sequence shown here is derived from an EMBL/GenBank/DDBJ whole genome shotgun (WGS) entry which is preliminary data.</text>
</comment>
<proteinExistence type="predicted"/>
<sequence>MEKKEYEEELKDSLLKNEDVECLHHEEVVECEEEIEMTSKINIEEASKIKLYMEDHVTLLLLQDNDPPMGISHDLEENLEEFDKQQVKDDDQEFKVDDEEKRGMEIALITPCGVFPPKSPSQLQFECINHSTINFLGLYQYALLEMDGQFRALCRLKSEDELNVGWKQKPKLKNERISRLEVQRWCKAKLIGFQTRNWSSEKHLESWPLQKNHEDQQESGWSHKVQDPEKHFNNQQFWRALDCCSKSFLSLVQINLNPMKHIKFKHWCGFKDEFKHKPP</sequence>
<protein>
    <submittedName>
        <fullName evidence="1">Uncharacterized protein</fullName>
    </submittedName>
</protein>
<accession>A0ABU6QCZ8</accession>